<dbReference type="Pfam" id="PF17236">
    <property type="entry name" value="SU10_MCP"/>
    <property type="match status" value="1"/>
</dbReference>
<proteinExistence type="predicted"/>
<dbReference type="InterPro" id="IPR035198">
    <property type="entry name" value="SU10_MCP"/>
</dbReference>
<evidence type="ECO:0000313" key="1">
    <source>
        <dbReference type="EMBL" id="SOR80570.1"/>
    </source>
</evidence>
<evidence type="ECO:0000313" key="2">
    <source>
        <dbReference type="Proteomes" id="UP000235464"/>
    </source>
</evidence>
<evidence type="ECO:0008006" key="3">
    <source>
        <dbReference type="Google" id="ProtNLM"/>
    </source>
</evidence>
<dbReference type="AlphaFoldDB" id="A0A2N9BB42"/>
<accession>A0A2N9BB42</accession>
<organism evidence="1 2">
    <name type="scientific">Streptomyces chartreusis NRRL 3882</name>
    <dbReference type="NCBI Taxonomy" id="1079985"/>
    <lineage>
        <taxon>Bacteria</taxon>
        <taxon>Bacillati</taxon>
        <taxon>Actinomycetota</taxon>
        <taxon>Actinomycetes</taxon>
        <taxon>Kitasatosporales</taxon>
        <taxon>Streptomycetaceae</taxon>
        <taxon>Streptomyces</taxon>
    </lineage>
</organism>
<gene>
    <name evidence="1" type="ORF">SCNRRL3882_4025</name>
</gene>
<dbReference type="EMBL" id="LT963352">
    <property type="protein sequence ID" value="SOR80570.1"/>
    <property type="molecule type" value="Genomic_DNA"/>
</dbReference>
<name>A0A2N9BB42_STRCX</name>
<dbReference type="RefSeq" id="WP_010032640.1">
    <property type="nucleotide sequence ID" value="NZ_LT962942.1"/>
</dbReference>
<sequence length="209" mass="22448">MAGITGLGTTYNLPNYTGILHSLTPADTPFFSAIGGLTGGGQTDSIEFEWQTYDLRAAAQNAKLEGADAPTGQERVRANVSNIVQIHHETVEVSYTKLAATQAKAGINNAERNPVTNELDWQVEQMLKQMVRDIEFSFLRGTYNKPADNTVARQTRGLLEAIVTNVVAGGAATLTEDMVLDLLESVWDNGGIQESETATLLCGSVHPPA</sequence>
<reference evidence="2" key="1">
    <citation type="submission" date="2017-11" db="EMBL/GenBank/DDBJ databases">
        <authorList>
            <person name="Wibberg D."/>
        </authorList>
    </citation>
    <scope>NUCLEOTIDE SEQUENCE [LARGE SCALE GENOMIC DNA]</scope>
</reference>
<dbReference type="Proteomes" id="UP000235464">
    <property type="component" value="Chromosome I"/>
</dbReference>
<keyword evidence="2" id="KW-1185">Reference proteome</keyword>
<protein>
    <recommendedName>
        <fullName evidence="3">Major capsid protein</fullName>
    </recommendedName>
</protein>